<dbReference type="EC" id="2.7.1.33" evidence="1"/>
<dbReference type="KEGG" id="spse:SULPSESMR1_00188"/>
<reference evidence="1 2" key="1">
    <citation type="submission" date="2017-07" db="EMBL/GenBank/DDBJ databases">
        <title>Genome Sequence of Sulfitobacter pseudonitzschiae Strain SMR1 Isolated from a culture of the Diatom Skeletonema marinoi.</title>
        <authorList>
            <person name="Topel M."/>
            <person name="Pinder M.I.M."/>
            <person name="Johansson O.N."/>
            <person name="Kourtchenko O."/>
            <person name="Godhe A."/>
            <person name="Clarke A.K."/>
        </authorList>
    </citation>
    <scope>NUCLEOTIDE SEQUENCE [LARGE SCALE GENOMIC DNA]</scope>
    <source>
        <strain evidence="1 2">SMR1</strain>
    </source>
</reference>
<dbReference type="GO" id="GO:0004594">
    <property type="term" value="F:pantothenate kinase activity"/>
    <property type="evidence" value="ECO:0007669"/>
    <property type="project" value="UniProtKB-EC"/>
</dbReference>
<dbReference type="InterPro" id="IPR027417">
    <property type="entry name" value="P-loop_NTPase"/>
</dbReference>
<dbReference type="Proteomes" id="UP000199754">
    <property type="component" value="Chromosome"/>
</dbReference>
<dbReference type="AlphaFoldDB" id="A0A221JWA2"/>
<dbReference type="SUPFAM" id="SSF52540">
    <property type="entry name" value="P-loop containing nucleoside triphosphate hydrolases"/>
    <property type="match status" value="1"/>
</dbReference>
<evidence type="ECO:0000313" key="2">
    <source>
        <dbReference type="Proteomes" id="UP000199754"/>
    </source>
</evidence>
<proteinExistence type="predicted"/>
<accession>A0A221JWA2</accession>
<keyword evidence="2" id="KW-1185">Reference proteome</keyword>
<protein>
    <submittedName>
        <fullName evidence="1">Pantothenate kinase</fullName>
        <ecNumber evidence="1">2.7.1.33</ecNumber>
    </submittedName>
</protein>
<organism evidence="1 2">
    <name type="scientific">Pseudosulfitobacter pseudonitzschiae</name>
    <dbReference type="NCBI Taxonomy" id="1402135"/>
    <lineage>
        <taxon>Bacteria</taxon>
        <taxon>Pseudomonadati</taxon>
        <taxon>Pseudomonadota</taxon>
        <taxon>Alphaproteobacteria</taxon>
        <taxon>Rhodobacterales</taxon>
        <taxon>Roseobacteraceae</taxon>
        <taxon>Pseudosulfitobacter</taxon>
    </lineage>
</organism>
<dbReference type="OrthoDB" id="1550976at2"/>
<evidence type="ECO:0000313" key="1">
    <source>
        <dbReference type="EMBL" id="ASM71026.1"/>
    </source>
</evidence>
<keyword evidence="1" id="KW-0418">Kinase</keyword>
<sequence length="207" mass="22323">MTALEATAGTLADLVLAAPRSGRRRLVALAGGPASGKSTLAGALAQRLSDTGCAAQVVPMDGYHLHNPVLLARGLLDRKGAAETFDVAGFLHLVTRLHDEPEVFHPTFDRPRDIAIAASGVIGPLCDTVIVEGNYLLFDEPVWRELHAHWDFSIKLDVPMDILKSRLVDRWLDHGLTADQAEIRAEKNDMANARKVSNAPLPASIVV</sequence>
<dbReference type="PANTHER" id="PTHR10285">
    <property type="entry name" value="URIDINE KINASE"/>
    <property type="match status" value="1"/>
</dbReference>
<keyword evidence="1" id="KW-0808">Transferase</keyword>
<gene>
    <name evidence="1" type="primary">coaA</name>
    <name evidence="1" type="ORF">SULPSESMR1_00188</name>
</gene>
<name>A0A221JWA2_9RHOB</name>
<dbReference type="EMBL" id="CP022415">
    <property type="protein sequence ID" value="ASM71026.1"/>
    <property type="molecule type" value="Genomic_DNA"/>
</dbReference>
<dbReference type="RefSeq" id="WP_089419138.1">
    <property type="nucleotide sequence ID" value="NZ_CP022415.1"/>
</dbReference>
<dbReference type="Gene3D" id="3.40.50.300">
    <property type="entry name" value="P-loop containing nucleotide triphosphate hydrolases"/>
    <property type="match status" value="1"/>
</dbReference>